<name>A0AB36TGK8_ACETH</name>
<dbReference type="Gene3D" id="3.90.230.10">
    <property type="entry name" value="Creatinase/methionine aminopeptidase superfamily"/>
    <property type="match status" value="1"/>
</dbReference>
<dbReference type="SUPFAM" id="SSF55920">
    <property type="entry name" value="Creatinase/aminopeptidase"/>
    <property type="match status" value="1"/>
</dbReference>
<evidence type="ECO:0000256" key="3">
    <source>
        <dbReference type="ARBA" id="ARBA00022801"/>
    </source>
</evidence>
<feature type="domain" description="Creatinase N-terminal" evidence="5">
    <location>
        <begin position="8"/>
        <end position="132"/>
    </location>
</feature>
<dbReference type="AlphaFoldDB" id="A0AB36TGK8"/>
<accession>A0AB36TGK8</accession>
<organism evidence="6 7">
    <name type="scientific">Acetivibrio thermocellus AD2</name>
    <dbReference type="NCBI Taxonomy" id="1138384"/>
    <lineage>
        <taxon>Bacteria</taxon>
        <taxon>Bacillati</taxon>
        <taxon>Bacillota</taxon>
        <taxon>Clostridia</taxon>
        <taxon>Eubacteriales</taxon>
        <taxon>Oscillospiraceae</taxon>
        <taxon>Acetivibrio</taxon>
    </lineage>
</organism>
<evidence type="ECO:0000313" key="6">
    <source>
        <dbReference type="EMBL" id="PFH02651.1"/>
    </source>
</evidence>
<dbReference type="PANTHER" id="PTHR46112">
    <property type="entry name" value="AMINOPEPTIDASE"/>
    <property type="match status" value="1"/>
</dbReference>
<comment type="caution">
    <text evidence="6">The sequence shown here is derived from an EMBL/GenBank/DDBJ whole genome shotgun (WGS) entry which is preliminary data.</text>
</comment>
<keyword evidence="2" id="KW-0479">Metal-binding</keyword>
<dbReference type="EMBL" id="PDBW01000001">
    <property type="protein sequence ID" value="PFH02651.1"/>
    <property type="molecule type" value="Genomic_DNA"/>
</dbReference>
<evidence type="ECO:0000256" key="1">
    <source>
        <dbReference type="ARBA" id="ARBA00008766"/>
    </source>
</evidence>
<dbReference type="InterPro" id="IPR000994">
    <property type="entry name" value="Pept_M24"/>
</dbReference>
<gene>
    <name evidence="6" type="ORF">M972_111436</name>
</gene>
<evidence type="ECO:0000259" key="5">
    <source>
        <dbReference type="Pfam" id="PF01321"/>
    </source>
</evidence>
<dbReference type="InterPro" id="IPR036005">
    <property type="entry name" value="Creatinase/aminopeptidase-like"/>
</dbReference>
<dbReference type="PROSITE" id="PS00491">
    <property type="entry name" value="PROLINE_PEPTIDASE"/>
    <property type="match status" value="1"/>
</dbReference>
<comment type="similarity">
    <text evidence="1">Belongs to the peptidase M24B family.</text>
</comment>
<dbReference type="PRINTS" id="PR00599">
    <property type="entry name" value="MAPEPTIDASE"/>
</dbReference>
<dbReference type="FunFam" id="3.90.230.10:FF:000014">
    <property type="entry name" value="Aminopeptidase P family protein"/>
    <property type="match status" value="1"/>
</dbReference>
<keyword evidence="3" id="KW-0378">Hydrolase</keyword>
<dbReference type="InterPro" id="IPR001131">
    <property type="entry name" value="Peptidase_M24B_aminopep-P_CS"/>
</dbReference>
<dbReference type="Pfam" id="PF00557">
    <property type="entry name" value="Peptidase_M24"/>
    <property type="match status" value="1"/>
</dbReference>
<evidence type="ECO:0000256" key="2">
    <source>
        <dbReference type="ARBA" id="ARBA00022723"/>
    </source>
</evidence>
<dbReference type="Gene3D" id="3.40.350.10">
    <property type="entry name" value="Creatinase/prolidase N-terminal domain"/>
    <property type="match status" value="1"/>
</dbReference>
<dbReference type="PANTHER" id="PTHR46112:SF3">
    <property type="entry name" value="AMINOPEPTIDASE YPDF"/>
    <property type="match status" value="1"/>
</dbReference>
<protein>
    <submittedName>
        <fullName evidence="6">Xaa-Pro aminopeptidase</fullName>
    </submittedName>
</protein>
<dbReference type="GO" id="GO:0004177">
    <property type="term" value="F:aminopeptidase activity"/>
    <property type="evidence" value="ECO:0007669"/>
    <property type="project" value="UniProtKB-KW"/>
</dbReference>
<dbReference type="InterPro" id="IPR000587">
    <property type="entry name" value="Creatinase_N"/>
</dbReference>
<evidence type="ECO:0000259" key="4">
    <source>
        <dbReference type="Pfam" id="PF00557"/>
    </source>
</evidence>
<proteinExistence type="inferred from homology"/>
<dbReference type="Proteomes" id="UP000223596">
    <property type="component" value="Unassembled WGS sequence"/>
</dbReference>
<dbReference type="GO" id="GO:0008235">
    <property type="term" value="F:metalloexopeptidase activity"/>
    <property type="evidence" value="ECO:0007669"/>
    <property type="project" value="UniProtKB-ARBA"/>
</dbReference>
<feature type="domain" description="Peptidase M24" evidence="4">
    <location>
        <begin position="140"/>
        <end position="341"/>
    </location>
</feature>
<dbReference type="RefSeq" id="WP_003517142.1">
    <property type="nucleotide sequence ID" value="NZ_CP013828.1"/>
</dbReference>
<dbReference type="SUPFAM" id="SSF53092">
    <property type="entry name" value="Creatinase/prolidase N-terminal domain"/>
    <property type="match status" value="1"/>
</dbReference>
<keyword evidence="6" id="KW-0645">Protease</keyword>
<dbReference type="InterPro" id="IPR029149">
    <property type="entry name" value="Creatin/AminoP/Spt16_N"/>
</dbReference>
<sequence>MENYMGKRLENFRAKLKEKGIDAAIIAKSPNYFYLSGFTGSFAYLVITRDDAVLVTDFRYREQARLEAPLFEVMEYSDNIYSFLNGILKSKNIEILGFEEDYITYKKFKEFEEKFSVKELKPLEGMVEVMRMKKDKMELEIIKKAVEIADNAFSHILEFIKPGVREIEIAAELEYFMKKQGAKGTSFETIVASGVRSALPHGVASEKVIEHGDVVTMDFGAVFKGYCSDMTRTVFVGKPKEELVKIYNTVLTAQKAALEGAVKGLTGKKIDAVAREIIYREGFGFNFGHGLGHGVGIEIHEEPRLSPLGDVVMDDGMVVTVEPGIYVNGLGGVRIEDMIVINGDHPDVLTASKKDMIVL</sequence>
<dbReference type="CDD" id="cd01092">
    <property type="entry name" value="APP-like"/>
    <property type="match status" value="1"/>
</dbReference>
<reference evidence="6 7" key="1">
    <citation type="submission" date="2017-09" db="EMBL/GenBank/DDBJ databases">
        <title>Evaluation of Pacific Biosciences Sequencing Technology to Finishing C. thermocellum Genome Sequences.</title>
        <authorList>
            <person name="Brown S."/>
        </authorList>
    </citation>
    <scope>NUCLEOTIDE SEQUENCE [LARGE SCALE GENOMIC DNA]</scope>
    <source>
        <strain evidence="6 7">AD2</strain>
    </source>
</reference>
<dbReference type="InterPro" id="IPR050659">
    <property type="entry name" value="Peptidase_M24B"/>
</dbReference>
<evidence type="ECO:0000313" key="7">
    <source>
        <dbReference type="Proteomes" id="UP000223596"/>
    </source>
</evidence>
<keyword evidence="6" id="KW-0031">Aminopeptidase</keyword>
<dbReference type="Pfam" id="PF01321">
    <property type="entry name" value="Creatinase_N"/>
    <property type="match status" value="1"/>
</dbReference>
<dbReference type="GO" id="GO:0046872">
    <property type="term" value="F:metal ion binding"/>
    <property type="evidence" value="ECO:0007669"/>
    <property type="project" value="UniProtKB-KW"/>
</dbReference>
<dbReference type="InterPro" id="IPR001714">
    <property type="entry name" value="Pept_M24_MAP"/>
</dbReference>